<dbReference type="Proteomes" id="UP001054857">
    <property type="component" value="Unassembled WGS sequence"/>
</dbReference>
<dbReference type="AlphaFoldDB" id="A0AAD3HS64"/>
<feature type="non-terminal residue" evidence="1">
    <location>
        <position position="1"/>
    </location>
</feature>
<proteinExistence type="predicted"/>
<evidence type="ECO:0000313" key="1">
    <source>
        <dbReference type="EMBL" id="GFR51183.1"/>
    </source>
</evidence>
<protein>
    <submittedName>
        <fullName evidence="1">Uncharacterized protein</fullName>
    </submittedName>
</protein>
<accession>A0AAD3HS64</accession>
<organism evidence="1 2">
    <name type="scientific">Astrephomene gubernaculifera</name>
    <dbReference type="NCBI Taxonomy" id="47775"/>
    <lineage>
        <taxon>Eukaryota</taxon>
        <taxon>Viridiplantae</taxon>
        <taxon>Chlorophyta</taxon>
        <taxon>core chlorophytes</taxon>
        <taxon>Chlorophyceae</taxon>
        <taxon>CS clade</taxon>
        <taxon>Chlamydomonadales</taxon>
        <taxon>Astrephomenaceae</taxon>
        <taxon>Astrephomene</taxon>
    </lineage>
</organism>
<evidence type="ECO:0000313" key="2">
    <source>
        <dbReference type="Proteomes" id="UP001054857"/>
    </source>
</evidence>
<gene>
    <name evidence="1" type="ORF">Agub_g13460</name>
</gene>
<sequence length="210" mass="21343">MSFLSCFRVGRRRAQPKKLDDETSTQLKYASYNPSLKITAFAIPSTHAVSAAGSDAAIAVNEALINLAQQLSTQDGGWGTSLSEACLATCEHLGAAHACVYVLSKTDLWAASAASAGVGAADALGRALSADPLSNASAAAAVMGAYKESSQEALVFCDASAAARSGGCRDSSSSFGGPLQLPSDWRVLRAGHGCRQFAAVGCVGPGGELL</sequence>
<comment type="caution">
    <text evidence="1">The sequence shown here is derived from an EMBL/GenBank/DDBJ whole genome shotgun (WGS) entry which is preliminary data.</text>
</comment>
<name>A0AAD3HS64_9CHLO</name>
<keyword evidence="2" id="KW-1185">Reference proteome</keyword>
<reference evidence="1 2" key="1">
    <citation type="journal article" date="2021" name="Sci. Rep.">
        <title>Genome sequencing of the multicellular alga Astrephomene provides insights into convergent evolution of germ-soma differentiation.</title>
        <authorList>
            <person name="Yamashita S."/>
            <person name="Yamamoto K."/>
            <person name="Matsuzaki R."/>
            <person name="Suzuki S."/>
            <person name="Yamaguchi H."/>
            <person name="Hirooka S."/>
            <person name="Minakuchi Y."/>
            <person name="Miyagishima S."/>
            <person name="Kawachi M."/>
            <person name="Toyoda A."/>
            <person name="Nozaki H."/>
        </authorList>
    </citation>
    <scope>NUCLEOTIDE SEQUENCE [LARGE SCALE GENOMIC DNA]</scope>
    <source>
        <strain evidence="1 2">NIES-4017</strain>
    </source>
</reference>
<dbReference type="EMBL" id="BMAR01000047">
    <property type="protein sequence ID" value="GFR51183.1"/>
    <property type="molecule type" value="Genomic_DNA"/>
</dbReference>